<dbReference type="EMBL" id="BSDC01000003">
    <property type="protein sequence ID" value="GLH67854.1"/>
    <property type="molecule type" value="Genomic_DNA"/>
</dbReference>
<evidence type="ECO:0000313" key="1">
    <source>
        <dbReference type="EMBL" id="GLH67854.1"/>
    </source>
</evidence>
<comment type="caution">
    <text evidence="1">The sequence shown here is derived from an EMBL/GenBank/DDBJ whole genome shotgun (WGS) entry which is preliminary data.</text>
</comment>
<proteinExistence type="predicted"/>
<keyword evidence="2" id="KW-1185">Reference proteome</keyword>
<gene>
    <name evidence="1" type="ORF">GETHED_22180</name>
</gene>
<sequence>MRESLRTRLFRWAFNVWPCFRGTGARVAFIASDWSEIRVRLPLSWRTRNYVGTIFGGSLYAGVDPFYMLMLIHLLGPEYVVWDKAASIRFRKPGRSTLFATFRVDEAEVAEIRRLLRDQTKVDRTYPVELRDGQGVVHAEVQKVIHISRRIPS</sequence>
<dbReference type="SUPFAM" id="SSF54637">
    <property type="entry name" value="Thioesterase/thiol ester dehydrase-isomerase"/>
    <property type="match status" value="1"/>
</dbReference>
<protein>
    <submittedName>
        <fullName evidence="1">DUF4442 domain-containing protein</fullName>
    </submittedName>
</protein>
<dbReference type="RefSeq" id="WP_285609313.1">
    <property type="nucleotide sequence ID" value="NZ_BSDC01000003.1"/>
</dbReference>
<accession>A0ABQ5PZS5</accession>
<name>A0ABQ5PZS5_9BACT</name>
<dbReference type="Proteomes" id="UP001165044">
    <property type="component" value="Unassembled WGS sequence"/>
</dbReference>
<reference evidence="1" key="1">
    <citation type="journal article" date="2023" name="Antonie Van Leeuwenhoek">
        <title>Mesoterricola silvestris gen. nov., sp. nov., Mesoterricola sediminis sp. nov., Geothrix oryzae sp. nov., Geothrix edaphica sp. nov., Geothrix rubra sp. nov., and Geothrix limicola sp. nov., six novel members of Acidobacteriota isolated from soils.</title>
        <authorList>
            <person name="Itoh H."/>
            <person name="Sugisawa Y."/>
            <person name="Mise K."/>
            <person name="Xu Z."/>
            <person name="Kuniyasu M."/>
            <person name="Ushijima N."/>
            <person name="Kawano K."/>
            <person name="Kobayashi E."/>
            <person name="Shiratori Y."/>
            <person name="Masuda Y."/>
            <person name="Senoo K."/>
        </authorList>
    </citation>
    <scope>NUCLEOTIDE SEQUENCE</scope>
    <source>
        <strain evidence="1">Red802</strain>
    </source>
</reference>
<dbReference type="InterPro" id="IPR027961">
    <property type="entry name" value="DUF4442"/>
</dbReference>
<dbReference type="Pfam" id="PF14539">
    <property type="entry name" value="DUF4442"/>
    <property type="match status" value="1"/>
</dbReference>
<dbReference type="InterPro" id="IPR029069">
    <property type="entry name" value="HotDog_dom_sf"/>
</dbReference>
<evidence type="ECO:0000313" key="2">
    <source>
        <dbReference type="Proteomes" id="UP001165044"/>
    </source>
</evidence>
<organism evidence="1 2">
    <name type="scientific">Geothrix edaphica</name>
    <dbReference type="NCBI Taxonomy" id="2927976"/>
    <lineage>
        <taxon>Bacteria</taxon>
        <taxon>Pseudomonadati</taxon>
        <taxon>Acidobacteriota</taxon>
        <taxon>Holophagae</taxon>
        <taxon>Holophagales</taxon>
        <taxon>Holophagaceae</taxon>
        <taxon>Geothrix</taxon>
    </lineage>
</organism>
<dbReference type="Gene3D" id="3.10.129.10">
    <property type="entry name" value="Hotdog Thioesterase"/>
    <property type="match status" value="1"/>
</dbReference>